<dbReference type="KEGG" id="strr:EKD16_08175"/>
<evidence type="ECO:0000313" key="4">
    <source>
        <dbReference type="Proteomes" id="UP000292235"/>
    </source>
</evidence>
<dbReference type="Gene3D" id="3.30.2400.10">
    <property type="entry name" value="Major capsid protein gp5"/>
    <property type="match status" value="1"/>
</dbReference>
<dbReference type="InterPro" id="IPR054612">
    <property type="entry name" value="Phage_capsid-like_C"/>
</dbReference>
<gene>
    <name evidence="3" type="ORF">EKD16_08175</name>
</gene>
<dbReference type="EMBL" id="CP036455">
    <property type="protein sequence ID" value="QBI53429.1"/>
    <property type="molecule type" value="Genomic_DNA"/>
</dbReference>
<proteinExistence type="predicted"/>
<comment type="subcellular location">
    <subcellularLocation>
        <location evidence="1">Virion</location>
    </subcellularLocation>
</comment>
<evidence type="ECO:0000256" key="1">
    <source>
        <dbReference type="ARBA" id="ARBA00004328"/>
    </source>
</evidence>
<dbReference type="Proteomes" id="UP000292235">
    <property type="component" value="Chromosome"/>
</dbReference>
<dbReference type="NCBIfam" id="TIGR01554">
    <property type="entry name" value="major_cap_HK97"/>
    <property type="match status" value="1"/>
</dbReference>
<name>A0A4P6Q3F8_9ACTN</name>
<dbReference type="AlphaFoldDB" id="A0A4P6Q3F8"/>
<evidence type="ECO:0000259" key="2">
    <source>
        <dbReference type="Pfam" id="PF05065"/>
    </source>
</evidence>
<feature type="domain" description="Phage capsid-like C-terminal" evidence="2">
    <location>
        <begin position="16"/>
        <end position="292"/>
    </location>
</feature>
<organism evidence="3 4">
    <name type="scientific">Streptomonospora litoralis</name>
    <dbReference type="NCBI Taxonomy" id="2498135"/>
    <lineage>
        <taxon>Bacteria</taxon>
        <taxon>Bacillati</taxon>
        <taxon>Actinomycetota</taxon>
        <taxon>Actinomycetes</taxon>
        <taxon>Streptosporangiales</taxon>
        <taxon>Nocardiopsidaceae</taxon>
        <taxon>Streptomonospora</taxon>
    </lineage>
</organism>
<reference evidence="3 4" key="1">
    <citation type="submission" date="2019-02" db="EMBL/GenBank/DDBJ databases">
        <authorList>
            <person name="Khodamoradi S."/>
            <person name="Hahnke R.L."/>
            <person name="Kaempfer P."/>
            <person name="Schumann P."/>
            <person name="Rohde M."/>
            <person name="Steinert M."/>
            <person name="Luzhetskyy A."/>
            <person name="Wink J."/>
            <person name="Ruckert C."/>
        </authorList>
    </citation>
    <scope>NUCLEOTIDE SEQUENCE [LARGE SCALE GENOMIC DNA]</scope>
    <source>
        <strain evidence="3 4">M2</strain>
    </source>
</reference>
<dbReference type="Gene3D" id="3.30.2320.10">
    <property type="entry name" value="hypothetical protein PF0899 domain"/>
    <property type="match status" value="1"/>
</dbReference>
<accession>A0A4P6Q3F8</accession>
<dbReference type="InterPro" id="IPR024455">
    <property type="entry name" value="Phage_capsid"/>
</dbReference>
<sequence>MPYDDMISRGSPSDPLVPEPVSQAIMQELPTQSAILQMARRVTMSAKTQRMPVLDVLPQAYWVGGGDTGLKQTSSMEWKGVTLTAEELAVIVPIPEAYLDDAQVPVWDEVRPRLVEAIGAKIDGAALFGANKPTTWPTGIVPAAVAAGNNLTLGTGPDIAHDVTKLGEQVATDGYTVKGFVARPGLKWRLLGLRADDNTPIYQQNLSGPISTGLYGYPMPELDNGAWDDSQAEILGGDFGKAILGLRSDITFKMFTEGVISDDSGAVVLNLMQQDAQAMRVTMRVAFATANPVTALNGTSGTRYPFAVIEPEGS</sequence>
<protein>
    <submittedName>
        <fullName evidence="3">Phage capsid family protein</fullName>
    </submittedName>
</protein>
<dbReference type="SUPFAM" id="SSF56563">
    <property type="entry name" value="Major capsid protein gp5"/>
    <property type="match status" value="1"/>
</dbReference>
<dbReference type="Pfam" id="PF05065">
    <property type="entry name" value="Phage_capsid"/>
    <property type="match status" value="1"/>
</dbReference>
<evidence type="ECO:0000313" key="3">
    <source>
        <dbReference type="EMBL" id="QBI53429.1"/>
    </source>
</evidence>
<dbReference type="RefSeq" id="WP_207391459.1">
    <property type="nucleotide sequence ID" value="NZ_CP036455.1"/>
</dbReference>
<keyword evidence="4" id="KW-1185">Reference proteome</keyword>